<dbReference type="GO" id="GO:0046872">
    <property type="term" value="F:metal ion binding"/>
    <property type="evidence" value="ECO:0007669"/>
    <property type="project" value="UniProtKB-KW"/>
</dbReference>
<evidence type="ECO:0000256" key="2">
    <source>
        <dbReference type="ARBA" id="ARBA00022763"/>
    </source>
</evidence>
<keyword evidence="4 9" id="KW-0862">Zinc</keyword>
<dbReference type="Gene3D" id="1.10.340.30">
    <property type="entry name" value="Hypothetical protein, domain 2"/>
    <property type="match status" value="1"/>
</dbReference>
<keyword evidence="10" id="KW-0326">Glycosidase</keyword>
<keyword evidence="1 9" id="KW-0479">Metal-binding</keyword>
<dbReference type="PANTHER" id="PTHR30037">
    <property type="entry name" value="DNA-3-METHYLADENINE GLYCOSYLASE 1"/>
    <property type="match status" value="1"/>
</dbReference>
<dbReference type="EMBL" id="CP022989">
    <property type="protein sequence ID" value="ASV97743.1"/>
    <property type="molecule type" value="Genomic_DNA"/>
</dbReference>
<name>A0A248VFE3_9BURK</name>
<organism evidence="10 11">
    <name type="scientific">Paraburkholderia aromaticivorans</name>
    <dbReference type="NCBI Taxonomy" id="2026199"/>
    <lineage>
        <taxon>Bacteria</taxon>
        <taxon>Pseudomonadati</taxon>
        <taxon>Pseudomonadota</taxon>
        <taxon>Betaproteobacteria</taxon>
        <taxon>Burkholderiales</taxon>
        <taxon>Burkholderiaceae</taxon>
        <taxon>Paraburkholderia</taxon>
    </lineage>
</organism>
<dbReference type="Pfam" id="PF03352">
    <property type="entry name" value="Adenine_glyco"/>
    <property type="match status" value="1"/>
</dbReference>
<feature type="binding site" evidence="9">
    <location>
        <position position="219"/>
    </location>
    <ligand>
        <name>Zn(2+)</name>
        <dbReference type="ChEBI" id="CHEBI:29105"/>
    </ligand>
</feature>
<dbReference type="OrthoDB" id="9807664at2"/>
<dbReference type="FunFam" id="1.10.340.30:FF:000009">
    <property type="entry name" value="DNA-3-methyladenine glycosylase I"/>
    <property type="match status" value="1"/>
</dbReference>
<gene>
    <name evidence="10" type="ORF">CJU94_05915</name>
</gene>
<evidence type="ECO:0000256" key="8">
    <source>
        <dbReference type="ARBA" id="ARBA00066766"/>
    </source>
</evidence>
<keyword evidence="2" id="KW-0227">DNA damage</keyword>
<protein>
    <recommendedName>
        <fullName evidence="8">DNA-3-methyladenine glycosylase I</fullName>
        <ecNumber evidence="8">3.2.2.20</ecNumber>
    </recommendedName>
</protein>
<comment type="catalytic activity">
    <reaction evidence="6">
        <text>Hydrolysis of alkylated DNA, releasing 3-methyladenine.</text>
        <dbReference type="EC" id="3.2.2.20"/>
    </reaction>
</comment>
<dbReference type="PANTHER" id="PTHR30037:SF4">
    <property type="entry name" value="DNA-3-METHYLADENINE GLYCOSYLASE I"/>
    <property type="match status" value="1"/>
</dbReference>
<evidence type="ECO:0000313" key="10">
    <source>
        <dbReference type="EMBL" id="ASV97743.1"/>
    </source>
</evidence>
<evidence type="ECO:0000313" key="11">
    <source>
        <dbReference type="Proteomes" id="UP000215158"/>
    </source>
</evidence>
<evidence type="ECO:0000256" key="4">
    <source>
        <dbReference type="ARBA" id="ARBA00022833"/>
    </source>
</evidence>
<keyword evidence="11" id="KW-1185">Reference proteome</keyword>
<dbReference type="SUPFAM" id="SSF48150">
    <property type="entry name" value="DNA-glycosylase"/>
    <property type="match status" value="1"/>
</dbReference>
<dbReference type="Proteomes" id="UP000215158">
    <property type="component" value="Chromosome 1"/>
</dbReference>
<evidence type="ECO:0000256" key="1">
    <source>
        <dbReference type="ARBA" id="ARBA00022723"/>
    </source>
</evidence>
<evidence type="ECO:0000256" key="6">
    <source>
        <dbReference type="ARBA" id="ARBA00052558"/>
    </source>
</evidence>
<comment type="function">
    <text evidence="7">Hydrolysis of the deoxyribose N-glycosidic bond to excise 3-methyladenine from the damaged DNA polymer formed by alkylation lesions.</text>
</comment>
<feature type="binding site" evidence="9">
    <location>
        <position position="61"/>
    </location>
    <ligand>
        <name>Zn(2+)</name>
        <dbReference type="ChEBI" id="CHEBI:29105"/>
    </ligand>
</feature>
<sequence length="242" mass="27098">MSSVGEYRVAWQVSFNPAIGRTANLRCARLRLCWRARSQHRSATVTQRCNWVSSEALAHYHDTEWGVPSRDDRHLFEMLVLEGAQAGLSWSTILNKRAGYRRAFADFDIGKVARFTEKHVEALVKNESIVRHRGKIEAAITNARAVQQIQAEHGSLANFVWSFVDQTPIQNDWASYKQAPASTEISDALSKGLKRYGCKFVGSTICYAFMQAIGMVNDHEASCMCQARCAALGKKGRNRKAG</sequence>
<dbReference type="GO" id="GO:0008725">
    <property type="term" value="F:DNA-3-methyladenine glycosylase activity"/>
    <property type="evidence" value="ECO:0007669"/>
    <property type="project" value="UniProtKB-EC"/>
</dbReference>
<keyword evidence="3" id="KW-0378">Hydrolase</keyword>
<accession>A0A248VFE3</accession>
<feature type="binding site" evidence="9">
    <location>
        <position position="49"/>
    </location>
    <ligand>
        <name>Zn(2+)</name>
        <dbReference type="ChEBI" id="CHEBI:29105"/>
    </ligand>
</feature>
<evidence type="ECO:0000256" key="9">
    <source>
        <dbReference type="PIRSR" id="PIRSR605019-1"/>
    </source>
</evidence>
<proteinExistence type="predicted"/>
<dbReference type="EC" id="3.2.2.20" evidence="8"/>
<dbReference type="InterPro" id="IPR005019">
    <property type="entry name" value="Adenine_glyco"/>
</dbReference>
<dbReference type="GO" id="GO:0006284">
    <property type="term" value="P:base-excision repair"/>
    <property type="evidence" value="ECO:0007669"/>
    <property type="project" value="InterPro"/>
</dbReference>
<reference evidence="10 11" key="1">
    <citation type="submission" date="2017-08" db="EMBL/GenBank/DDBJ databases">
        <title>Identification and genetic characteristics of simultaneous BTEX- and naphthalene-degrading Paraburkholderia sp. BN5 isolated from petroleum-contaminated soil.</title>
        <authorList>
            <person name="Lee Y."/>
            <person name="Jeon C.O."/>
        </authorList>
    </citation>
    <scope>NUCLEOTIDE SEQUENCE [LARGE SCALE GENOMIC DNA]</scope>
    <source>
        <strain evidence="10 11">BN5</strain>
    </source>
</reference>
<evidence type="ECO:0000256" key="5">
    <source>
        <dbReference type="ARBA" id="ARBA00023204"/>
    </source>
</evidence>
<dbReference type="InterPro" id="IPR052891">
    <property type="entry name" value="DNA-3mA_glycosylase"/>
</dbReference>
<keyword evidence="5" id="KW-0234">DNA repair</keyword>
<dbReference type="KEGG" id="parb:CJU94_05915"/>
<dbReference type="InterPro" id="IPR011257">
    <property type="entry name" value="DNA_glycosylase"/>
</dbReference>
<feature type="binding site" evidence="9">
    <location>
        <position position="223"/>
    </location>
    <ligand>
        <name>Zn(2+)</name>
        <dbReference type="ChEBI" id="CHEBI:29105"/>
    </ligand>
</feature>
<evidence type="ECO:0000256" key="3">
    <source>
        <dbReference type="ARBA" id="ARBA00022801"/>
    </source>
</evidence>
<evidence type="ECO:0000256" key="7">
    <source>
        <dbReference type="ARBA" id="ARBA00057608"/>
    </source>
</evidence>
<dbReference type="AlphaFoldDB" id="A0A248VFE3"/>